<dbReference type="AlphaFoldDB" id="A0A9X1VZ12"/>
<dbReference type="RefSeq" id="WP_243309636.1">
    <property type="nucleotide sequence ID" value="NZ_JALGBI010000003.1"/>
</dbReference>
<name>A0A9X1VZ12_9BURK</name>
<organism evidence="1 2">
    <name type="scientific">Variovorax terrae</name>
    <dbReference type="NCBI Taxonomy" id="2923278"/>
    <lineage>
        <taxon>Bacteria</taxon>
        <taxon>Pseudomonadati</taxon>
        <taxon>Pseudomonadota</taxon>
        <taxon>Betaproteobacteria</taxon>
        <taxon>Burkholderiales</taxon>
        <taxon>Comamonadaceae</taxon>
        <taxon>Variovorax</taxon>
    </lineage>
</organism>
<gene>
    <name evidence="1" type="ORF">MMF98_22840</name>
</gene>
<evidence type="ECO:0000313" key="2">
    <source>
        <dbReference type="Proteomes" id="UP001139447"/>
    </source>
</evidence>
<reference evidence="1" key="1">
    <citation type="submission" date="2022-03" db="EMBL/GenBank/DDBJ databases">
        <authorList>
            <person name="Woo C.Y."/>
        </authorList>
    </citation>
    <scope>NUCLEOTIDE SEQUENCE</scope>
    <source>
        <strain evidence="1">CYS-02</strain>
    </source>
</reference>
<accession>A0A9X1VZ12</accession>
<sequence>MNTATPRRPLSDRALIDAAKACAPRLRREAIAHFWQEAPAVLARAARVLGRQPGRKTSAAQLRPQAGA</sequence>
<keyword evidence="2" id="KW-1185">Reference proteome</keyword>
<evidence type="ECO:0000313" key="1">
    <source>
        <dbReference type="EMBL" id="MCJ0766062.1"/>
    </source>
</evidence>
<protein>
    <submittedName>
        <fullName evidence="1">Uncharacterized protein</fullName>
    </submittedName>
</protein>
<dbReference type="Proteomes" id="UP001139447">
    <property type="component" value="Unassembled WGS sequence"/>
</dbReference>
<dbReference type="EMBL" id="JALGBI010000003">
    <property type="protein sequence ID" value="MCJ0766062.1"/>
    <property type="molecule type" value="Genomic_DNA"/>
</dbReference>
<comment type="caution">
    <text evidence="1">The sequence shown here is derived from an EMBL/GenBank/DDBJ whole genome shotgun (WGS) entry which is preliminary data.</text>
</comment>
<proteinExistence type="predicted"/>